<dbReference type="GO" id="GO:0008270">
    <property type="term" value="F:zinc ion binding"/>
    <property type="evidence" value="ECO:0007669"/>
    <property type="project" value="UniProtKB-KW"/>
</dbReference>
<dbReference type="PANTHER" id="PTHR31286:SF167">
    <property type="entry name" value="OS09G0268800 PROTEIN"/>
    <property type="match status" value="1"/>
</dbReference>
<evidence type="ECO:0000259" key="3">
    <source>
        <dbReference type="PROSITE" id="PS50158"/>
    </source>
</evidence>
<dbReference type="EMBL" id="JANJYJ010000010">
    <property type="protein sequence ID" value="KAK3184850.1"/>
    <property type="molecule type" value="Genomic_DNA"/>
</dbReference>
<evidence type="ECO:0000256" key="2">
    <source>
        <dbReference type="SAM" id="MobiDB-lite"/>
    </source>
</evidence>
<gene>
    <name evidence="4" type="ORF">Dsin_032136</name>
</gene>
<accession>A0AAE0DU16</accession>
<dbReference type="InterPro" id="IPR025836">
    <property type="entry name" value="Zn_knuckle_CX2CX4HX4C"/>
</dbReference>
<feature type="domain" description="CCHC-type" evidence="3">
    <location>
        <begin position="76"/>
        <end position="91"/>
    </location>
</feature>
<keyword evidence="1" id="KW-0479">Metal-binding</keyword>
<name>A0AAE0DU16_9ROSI</name>
<dbReference type="Pfam" id="PF14392">
    <property type="entry name" value="zf-CCHC_4"/>
    <property type="match status" value="1"/>
</dbReference>
<comment type="caution">
    <text evidence="4">The sequence shown here is derived from an EMBL/GenBank/DDBJ whole genome shotgun (WGS) entry which is preliminary data.</text>
</comment>
<dbReference type="PANTHER" id="PTHR31286">
    <property type="entry name" value="GLYCINE-RICH CELL WALL STRUCTURAL PROTEIN 1.8-LIKE"/>
    <property type="match status" value="1"/>
</dbReference>
<evidence type="ECO:0000256" key="1">
    <source>
        <dbReference type="PROSITE-ProRule" id="PRU00047"/>
    </source>
</evidence>
<evidence type="ECO:0000313" key="4">
    <source>
        <dbReference type="EMBL" id="KAK3184850.1"/>
    </source>
</evidence>
<dbReference type="AlphaFoldDB" id="A0AAE0DU16"/>
<proteinExistence type="predicted"/>
<dbReference type="GO" id="GO:0003676">
    <property type="term" value="F:nucleic acid binding"/>
    <property type="evidence" value="ECO:0007669"/>
    <property type="project" value="InterPro"/>
</dbReference>
<dbReference type="InterPro" id="IPR040256">
    <property type="entry name" value="At4g02000-like"/>
</dbReference>
<keyword evidence="5" id="KW-1185">Reference proteome</keyword>
<organism evidence="4 5">
    <name type="scientific">Dipteronia sinensis</name>
    <dbReference type="NCBI Taxonomy" id="43782"/>
    <lineage>
        <taxon>Eukaryota</taxon>
        <taxon>Viridiplantae</taxon>
        <taxon>Streptophyta</taxon>
        <taxon>Embryophyta</taxon>
        <taxon>Tracheophyta</taxon>
        <taxon>Spermatophyta</taxon>
        <taxon>Magnoliopsida</taxon>
        <taxon>eudicotyledons</taxon>
        <taxon>Gunneridae</taxon>
        <taxon>Pentapetalae</taxon>
        <taxon>rosids</taxon>
        <taxon>malvids</taxon>
        <taxon>Sapindales</taxon>
        <taxon>Sapindaceae</taxon>
        <taxon>Hippocastanoideae</taxon>
        <taxon>Acereae</taxon>
        <taxon>Dipteronia</taxon>
    </lineage>
</organism>
<feature type="region of interest" description="Disordered" evidence="2">
    <location>
        <begin position="124"/>
        <end position="147"/>
    </location>
</feature>
<dbReference type="Proteomes" id="UP001281410">
    <property type="component" value="Unassembled WGS sequence"/>
</dbReference>
<keyword evidence="1" id="KW-0863">Zinc-finger</keyword>
<evidence type="ECO:0000313" key="5">
    <source>
        <dbReference type="Proteomes" id="UP001281410"/>
    </source>
</evidence>
<reference evidence="4" key="1">
    <citation type="journal article" date="2023" name="Plant J.">
        <title>Genome sequences and population genomics provide insights into the demographic history, inbreeding, and mutation load of two 'living fossil' tree species of Dipteronia.</title>
        <authorList>
            <person name="Feng Y."/>
            <person name="Comes H.P."/>
            <person name="Chen J."/>
            <person name="Zhu S."/>
            <person name="Lu R."/>
            <person name="Zhang X."/>
            <person name="Li P."/>
            <person name="Qiu J."/>
            <person name="Olsen K.M."/>
            <person name="Qiu Y."/>
        </authorList>
    </citation>
    <scope>NUCLEOTIDE SEQUENCE</scope>
    <source>
        <strain evidence="4">NBL</strain>
    </source>
</reference>
<dbReference type="PROSITE" id="PS50158">
    <property type="entry name" value="ZF_CCHC"/>
    <property type="match status" value="1"/>
</dbReference>
<keyword evidence="1" id="KW-0862">Zinc</keyword>
<dbReference type="InterPro" id="IPR001878">
    <property type="entry name" value="Znf_CCHC"/>
</dbReference>
<protein>
    <recommendedName>
        <fullName evidence="3">CCHC-type domain-containing protein</fullName>
    </recommendedName>
</protein>
<sequence length="266" mass="29398">MDAEELEKRCAALSIDGGVSTLNIKGAHKSAGGKFLKVNVALDVFQPLIKGLILNLEDFGTSIGAPIRYERLPEFCYGCGRIGHSLRECQDEVIRAKAMEGGGADFRSWLKAVSSVRFRGLNQRDYREPDGSSDTRVDDDWDVKSDQRRREKQVVSNRWVDAVKVTASATDTELSLPREVLGGRKQNNMEESTPILTCEKEAEAVAAMDGVENVVEEDYEWDTSKGKGISLSKPTVRKWRRAARLSSSLRGSLLVRQLVATEGGGY</sequence>